<name>A0AAE0IP80_9PEZI</name>
<feature type="signal peptide" evidence="1">
    <location>
        <begin position="1"/>
        <end position="21"/>
    </location>
</feature>
<proteinExistence type="predicted"/>
<sequence>MLSTMKLPLALMALCLAMALGQQVDDCPIELLRTDDCADVINPNACYNQFRFTSARTLQCIDGKDDKDRARKACKCCSCVGATMCNWVKTNKFCN</sequence>
<reference evidence="2" key="1">
    <citation type="journal article" date="2023" name="Mol. Phylogenet. Evol.">
        <title>Genome-scale phylogeny and comparative genomics of the fungal order Sordariales.</title>
        <authorList>
            <person name="Hensen N."/>
            <person name="Bonometti L."/>
            <person name="Westerberg I."/>
            <person name="Brannstrom I.O."/>
            <person name="Guillou S."/>
            <person name="Cros-Aarteil S."/>
            <person name="Calhoun S."/>
            <person name="Haridas S."/>
            <person name="Kuo A."/>
            <person name="Mondo S."/>
            <person name="Pangilinan J."/>
            <person name="Riley R."/>
            <person name="LaButti K."/>
            <person name="Andreopoulos B."/>
            <person name="Lipzen A."/>
            <person name="Chen C."/>
            <person name="Yan M."/>
            <person name="Daum C."/>
            <person name="Ng V."/>
            <person name="Clum A."/>
            <person name="Steindorff A."/>
            <person name="Ohm R.A."/>
            <person name="Martin F."/>
            <person name="Silar P."/>
            <person name="Natvig D.O."/>
            <person name="Lalanne C."/>
            <person name="Gautier V."/>
            <person name="Ament-Velasquez S.L."/>
            <person name="Kruys A."/>
            <person name="Hutchinson M.I."/>
            <person name="Powell A.J."/>
            <person name="Barry K."/>
            <person name="Miller A.N."/>
            <person name="Grigoriev I.V."/>
            <person name="Debuchy R."/>
            <person name="Gladieux P."/>
            <person name="Hiltunen Thoren M."/>
            <person name="Johannesson H."/>
        </authorList>
    </citation>
    <scope>NUCLEOTIDE SEQUENCE</scope>
    <source>
        <strain evidence="2">SMH4131-1</strain>
    </source>
</reference>
<keyword evidence="1" id="KW-0732">Signal</keyword>
<feature type="chain" id="PRO_5041903733" evidence="1">
    <location>
        <begin position="22"/>
        <end position="95"/>
    </location>
</feature>
<gene>
    <name evidence="2" type="ORF">B0T19DRAFT_476223</name>
</gene>
<reference evidence="2" key="2">
    <citation type="submission" date="2023-06" db="EMBL/GenBank/DDBJ databases">
        <authorList>
            <consortium name="Lawrence Berkeley National Laboratory"/>
            <person name="Haridas S."/>
            <person name="Hensen N."/>
            <person name="Bonometti L."/>
            <person name="Westerberg I."/>
            <person name="Brannstrom I.O."/>
            <person name="Guillou S."/>
            <person name="Cros-Aarteil S."/>
            <person name="Calhoun S."/>
            <person name="Kuo A."/>
            <person name="Mondo S."/>
            <person name="Pangilinan J."/>
            <person name="Riley R."/>
            <person name="Labutti K."/>
            <person name="Andreopoulos B."/>
            <person name="Lipzen A."/>
            <person name="Chen C."/>
            <person name="Yanf M."/>
            <person name="Daum C."/>
            <person name="Ng V."/>
            <person name="Clum A."/>
            <person name="Steindorff A."/>
            <person name="Ohm R."/>
            <person name="Martin F."/>
            <person name="Silar P."/>
            <person name="Natvig D."/>
            <person name="Lalanne C."/>
            <person name="Gautier V."/>
            <person name="Ament-Velasquez S.L."/>
            <person name="Kruys A."/>
            <person name="Hutchinson M.I."/>
            <person name="Powell A.J."/>
            <person name="Barry K."/>
            <person name="Miller A.N."/>
            <person name="Grigoriev I.V."/>
            <person name="Debuchy R."/>
            <person name="Gladieux P."/>
            <person name="Thoren M.H."/>
            <person name="Johannesson H."/>
        </authorList>
    </citation>
    <scope>NUCLEOTIDE SEQUENCE</scope>
    <source>
        <strain evidence="2">SMH4131-1</strain>
    </source>
</reference>
<evidence type="ECO:0000256" key="1">
    <source>
        <dbReference type="SAM" id="SignalP"/>
    </source>
</evidence>
<keyword evidence="3" id="KW-1185">Reference proteome</keyword>
<dbReference type="EMBL" id="JAUEPO010000003">
    <property type="protein sequence ID" value="KAK3328657.1"/>
    <property type="molecule type" value="Genomic_DNA"/>
</dbReference>
<dbReference type="Proteomes" id="UP001286456">
    <property type="component" value="Unassembled WGS sequence"/>
</dbReference>
<accession>A0AAE0IP80</accession>
<protein>
    <submittedName>
        <fullName evidence="2">Uncharacterized protein</fullName>
    </submittedName>
</protein>
<dbReference type="AlphaFoldDB" id="A0AAE0IP80"/>
<organism evidence="2 3">
    <name type="scientific">Cercophora scortea</name>
    <dbReference type="NCBI Taxonomy" id="314031"/>
    <lineage>
        <taxon>Eukaryota</taxon>
        <taxon>Fungi</taxon>
        <taxon>Dikarya</taxon>
        <taxon>Ascomycota</taxon>
        <taxon>Pezizomycotina</taxon>
        <taxon>Sordariomycetes</taxon>
        <taxon>Sordariomycetidae</taxon>
        <taxon>Sordariales</taxon>
        <taxon>Lasiosphaeriaceae</taxon>
        <taxon>Cercophora</taxon>
    </lineage>
</organism>
<evidence type="ECO:0000313" key="3">
    <source>
        <dbReference type="Proteomes" id="UP001286456"/>
    </source>
</evidence>
<evidence type="ECO:0000313" key="2">
    <source>
        <dbReference type="EMBL" id="KAK3328657.1"/>
    </source>
</evidence>
<comment type="caution">
    <text evidence="2">The sequence shown here is derived from an EMBL/GenBank/DDBJ whole genome shotgun (WGS) entry which is preliminary data.</text>
</comment>